<dbReference type="InterPro" id="IPR025344">
    <property type="entry name" value="CDP1-like_IMS"/>
</dbReference>
<accession>A0A552JAT6</accession>
<gene>
    <name evidence="2" type="ORF">EWV54_02060</name>
</gene>
<name>A0A552JAT6_9CHRO</name>
<organism evidence="2 3">
    <name type="scientific">Microcystis novacekii Mn_MB_F_20050700_S1D</name>
    <dbReference type="NCBI Taxonomy" id="2486266"/>
    <lineage>
        <taxon>Bacteria</taxon>
        <taxon>Bacillati</taxon>
        <taxon>Cyanobacteriota</taxon>
        <taxon>Cyanophyceae</taxon>
        <taxon>Oscillatoriophycideae</taxon>
        <taxon>Chroococcales</taxon>
        <taxon>Microcystaceae</taxon>
        <taxon>Microcystis</taxon>
    </lineage>
</organism>
<sequence>MPVLSEREAVELIKTWLGAKSKIFSYPYDRSLMSNLLIDKALAKVENAVNKLEQNQQYYNFREQQIEGINNFFKSKSSNEAIIDVILQETYQLYNNQGEVDTKERDYCHGIMRFHLIYFQNKWIIYDYENIKNL</sequence>
<dbReference type="Pfam" id="PF13355">
    <property type="entry name" value="ARC6-like_IMS"/>
    <property type="match status" value="1"/>
</dbReference>
<evidence type="ECO:0000313" key="2">
    <source>
        <dbReference type="EMBL" id="TRU92865.1"/>
    </source>
</evidence>
<dbReference type="EMBL" id="SFAV01000023">
    <property type="protein sequence ID" value="TRU92865.1"/>
    <property type="molecule type" value="Genomic_DNA"/>
</dbReference>
<dbReference type="AlphaFoldDB" id="A0A552JAT6"/>
<reference evidence="2 3" key="1">
    <citation type="submission" date="2019-01" db="EMBL/GenBank/DDBJ databases">
        <title>Coherence of Microcystis species and biogeography revealed through population genomics.</title>
        <authorList>
            <person name="Perez-Carrascal O.M."/>
            <person name="Terrat Y."/>
            <person name="Giani A."/>
            <person name="Fortin N."/>
            <person name="Tromas N."/>
            <person name="Shapiro B.J."/>
        </authorList>
    </citation>
    <scope>NUCLEOTIDE SEQUENCE [LARGE SCALE GENOMIC DNA]</scope>
    <source>
        <strain evidence="2">Mn_MB_F_20050700_S1D</strain>
    </source>
</reference>
<comment type="caution">
    <text evidence="2">The sequence shown here is derived from an EMBL/GenBank/DDBJ whole genome shotgun (WGS) entry which is preliminary data.</text>
</comment>
<evidence type="ECO:0000259" key="1">
    <source>
        <dbReference type="Pfam" id="PF13355"/>
    </source>
</evidence>
<evidence type="ECO:0000313" key="3">
    <source>
        <dbReference type="Proteomes" id="UP000319191"/>
    </source>
</evidence>
<proteinExistence type="predicted"/>
<feature type="domain" description="Plastid division protein CDP1-like IMS" evidence="1">
    <location>
        <begin position="9"/>
        <end position="125"/>
    </location>
</feature>
<dbReference type="Proteomes" id="UP000319191">
    <property type="component" value="Unassembled WGS sequence"/>
</dbReference>
<protein>
    <submittedName>
        <fullName evidence="2">DUF4101 domain-containing protein</fullName>
    </submittedName>
</protein>